<feature type="active site" description="Proton acceptor" evidence="5">
    <location>
        <position position="256"/>
    </location>
</feature>
<dbReference type="EMBL" id="MFKV01000004">
    <property type="protein sequence ID" value="OGG50979.1"/>
    <property type="molecule type" value="Genomic_DNA"/>
</dbReference>
<proteinExistence type="inferred from homology"/>
<sequence>MKLVSWNVNGIRSIHRKDLLVPFLEKVKPDIVCLQETKAEEHQSEVDLPEYEEYWNSSKGRKGYSGTAIFSKIKPLSLIFGFPEEILKKYKLKDGYGDPNEEGRVIAAEFETFFLVNVYTPNSKPDLSRLSLRHKQWDPAFLEFVKRLEKQKPVIFTGDLNVAHTPDDLANPKANEGEHGFTKEEREGIDTIIKAGFVDTFRLFTKGNGHYTWWTHFANARARNIGWRIDYWFVSESLKSKVKASKIYPEVFGSDHCPTLLELDL</sequence>
<keyword evidence="3" id="KW-0378">Hydrolase</keyword>
<dbReference type="NCBIfam" id="TIGR00633">
    <property type="entry name" value="xth"/>
    <property type="match status" value="1"/>
</dbReference>
<feature type="site" description="Interaction with DNA substrate" evidence="7">
    <location>
        <position position="256"/>
    </location>
</feature>
<dbReference type="GO" id="GO:0008311">
    <property type="term" value="F:double-stranded DNA 3'-5' DNA exonuclease activity"/>
    <property type="evidence" value="ECO:0007669"/>
    <property type="project" value="TreeGrafter"/>
</dbReference>
<dbReference type="PANTHER" id="PTHR22748">
    <property type="entry name" value="AP ENDONUCLEASE"/>
    <property type="match status" value="1"/>
</dbReference>
<comment type="similarity">
    <text evidence="1">Belongs to the DNA repair enzymes AP/ExoA family.</text>
</comment>
<keyword evidence="2 6" id="KW-0479">Metal-binding</keyword>
<dbReference type="PROSITE" id="PS00726">
    <property type="entry name" value="AP_NUCLEASE_F1_1"/>
    <property type="match status" value="1"/>
</dbReference>
<dbReference type="GO" id="GO:0046872">
    <property type="term" value="F:metal ion binding"/>
    <property type="evidence" value="ECO:0007669"/>
    <property type="project" value="UniProtKB-KW"/>
</dbReference>
<gene>
    <name evidence="9" type="ORF">A2763_00020</name>
</gene>
<evidence type="ECO:0000313" key="10">
    <source>
        <dbReference type="Proteomes" id="UP000178370"/>
    </source>
</evidence>
<feature type="site" description="Transition state stabilizer" evidence="7">
    <location>
        <position position="161"/>
    </location>
</feature>
<feature type="site" description="Important for catalytic activity" evidence="7">
    <location>
        <position position="230"/>
    </location>
</feature>
<name>A0A1F6CP56_9BACT</name>
<evidence type="ECO:0000256" key="3">
    <source>
        <dbReference type="ARBA" id="ARBA00022801"/>
    </source>
</evidence>
<dbReference type="InterPro" id="IPR005135">
    <property type="entry name" value="Endo/exonuclease/phosphatase"/>
</dbReference>
<evidence type="ECO:0000256" key="6">
    <source>
        <dbReference type="PIRSR" id="PIRSR604808-2"/>
    </source>
</evidence>
<keyword evidence="6" id="KW-0464">Manganese</keyword>
<evidence type="ECO:0000256" key="1">
    <source>
        <dbReference type="ARBA" id="ARBA00007092"/>
    </source>
</evidence>
<accession>A0A1F6CP56</accession>
<keyword evidence="4 6" id="KW-0460">Magnesium</keyword>
<evidence type="ECO:0000256" key="4">
    <source>
        <dbReference type="ARBA" id="ARBA00022842"/>
    </source>
</evidence>
<dbReference type="GO" id="GO:0003906">
    <property type="term" value="F:DNA-(apurinic or apyrimidinic site) endonuclease activity"/>
    <property type="evidence" value="ECO:0007669"/>
    <property type="project" value="TreeGrafter"/>
</dbReference>
<dbReference type="SUPFAM" id="SSF56219">
    <property type="entry name" value="DNase I-like"/>
    <property type="match status" value="1"/>
</dbReference>
<dbReference type="GO" id="GO:0008081">
    <property type="term" value="F:phosphoric diester hydrolase activity"/>
    <property type="evidence" value="ECO:0007669"/>
    <property type="project" value="TreeGrafter"/>
</dbReference>
<feature type="binding site" evidence="6">
    <location>
        <position position="159"/>
    </location>
    <ligand>
        <name>Mg(2+)</name>
        <dbReference type="ChEBI" id="CHEBI:18420"/>
        <label>1</label>
    </ligand>
</feature>
<evidence type="ECO:0000313" key="9">
    <source>
        <dbReference type="EMBL" id="OGG50979.1"/>
    </source>
</evidence>
<feature type="binding site" evidence="6">
    <location>
        <position position="7"/>
    </location>
    <ligand>
        <name>Mg(2+)</name>
        <dbReference type="ChEBI" id="CHEBI:18420"/>
        <label>1</label>
    </ligand>
</feature>
<dbReference type="PANTHER" id="PTHR22748:SF6">
    <property type="entry name" value="DNA-(APURINIC OR APYRIMIDINIC SITE) ENDONUCLEASE"/>
    <property type="match status" value="1"/>
</dbReference>
<dbReference type="CDD" id="cd09087">
    <property type="entry name" value="Ape1-like_AP-endo"/>
    <property type="match status" value="1"/>
</dbReference>
<dbReference type="GO" id="GO:0003677">
    <property type="term" value="F:DNA binding"/>
    <property type="evidence" value="ECO:0007669"/>
    <property type="project" value="InterPro"/>
</dbReference>
<dbReference type="Proteomes" id="UP000178370">
    <property type="component" value="Unassembled WGS sequence"/>
</dbReference>
<feature type="active site" evidence="5">
    <location>
        <position position="119"/>
    </location>
</feature>
<dbReference type="InterPro" id="IPR020847">
    <property type="entry name" value="AP_endonuclease_F1_BS"/>
</dbReference>
<feature type="binding site" evidence="6">
    <location>
        <position position="255"/>
    </location>
    <ligand>
        <name>Mg(2+)</name>
        <dbReference type="ChEBI" id="CHEBI:18420"/>
        <label>1</label>
    </ligand>
</feature>
<organism evidence="9 10">
    <name type="scientific">Candidatus Kaiserbacteria bacterium RIFCSPHIGHO2_01_FULL_54_36</name>
    <dbReference type="NCBI Taxonomy" id="1798482"/>
    <lineage>
        <taxon>Bacteria</taxon>
        <taxon>Candidatus Kaiseribacteriota</taxon>
    </lineage>
</organism>
<feature type="binding site" evidence="6">
    <location>
        <position position="256"/>
    </location>
    <ligand>
        <name>Mg(2+)</name>
        <dbReference type="ChEBI" id="CHEBI:18420"/>
        <label>1</label>
    </ligand>
</feature>
<feature type="active site" description="Proton donor/acceptor" evidence="5">
    <location>
        <position position="159"/>
    </location>
</feature>
<evidence type="ECO:0000259" key="8">
    <source>
        <dbReference type="Pfam" id="PF03372"/>
    </source>
</evidence>
<dbReference type="PROSITE" id="PS51435">
    <property type="entry name" value="AP_NUCLEASE_F1_4"/>
    <property type="match status" value="1"/>
</dbReference>
<protein>
    <submittedName>
        <fullName evidence="9">Exodeoxyribonuclease III</fullName>
    </submittedName>
</protein>
<feature type="domain" description="Endonuclease/exonuclease/phosphatase" evidence="8">
    <location>
        <begin position="4"/>
        <end position="256"/>
    </location>
</feature>
<feature type="binding site" evidence="6">
    <location>
        <position position="36"/>
    </location>
    <ligand>
        <name>Mg(2+)</name>
        <dbReference type="ChEBI" id="CHEBI:18420"/>
        <label>1</label>
    </ligand>
</feature>
<evidence type="ECO:0000256" key="2">
    <source>
        <dbReference type="ARBA" id="ARBA00022723"/>
    </source>
</evidence>
<evidence type="ECO:0000256" key="7">
    <source>
        <dbReference type="PIRSR" id="PIRSR604808-3"/>
    </source>
</evidence>
<dbReference type="GO" id="GO:0006284">
    <property type="term" value="P:base-excision repair"/>
    <property type="evidence" value="ECO:0007669"/>
    <property type="project" value="TreeGrafter"/>
</dbReference>
<comment type="cofactor">
    <cofactor evidence="6">
        <name>Mg(2+)</name>
        <dbReference type="ChEBI" id="CHEBI:18420"/>
    </cofactor>
    <cofactor evidence="6">
        <name>Mn(2+)</name>
        <dbReference type="ChEBI" id="CHEBI:29035"/>
    </cofactor>
    <text evidence="6">Probably binds two magnesium or manganese ions per subunit.</text>
</comment>
<feature type="binding site" evidence="6">
    <location>
        <position position="161"/>
    </location>
    <ligand>
        <name>Mg(2+)</name>
        <dbReference type="ChEBI" id="CHEBI:18420"/>
        <label>1</label>
    </ligand>
</feature>
<dbReference type="InterPro" id="IPR036691">
    <property type="entry name" value="Endo/exonu/phosph_ase_sf"/>
</dbReference>
<dbReference type="STRING" id="1798482.A2763_00020"/>
<reference evidence="9 10" key="1">
    <citation type="journal article" date="2016" name="Nat. Commun.">
        <title>Thousands of microbial genomes shed light on interconnected biogeochemical processes in an aquifer system.</title>
        <authorList>
            <person name="Anantharaman K."/>
            <person name="Brown C.T."/>
            <person name="Hug L.A."/>
            <person name="Sharon I."/>
            <person name="Castelle C.J."/>
            <person name="Probst A.J."/>
            <person name="Thomas B.C."/>
            <person name="Singh A."/>
            <person name="Wilkins M.J."/>
            <person name="Karaoz U."/>
            <person name="Brodie E.L."/>
            <person name="Williams K.H."/>
            <person name="Hubbard S.S."/>
            <person name="Banfield J.F."/>
        </authorList>
    </citation>
    <scope>NUCLEOTIDE SEQUENCE [LARGE SCALE GENOMIC DNA]</scope>
</reference>
<dbReference type="Gene3D" id="3.60.10.10">
    <property type="entry name" value="Endonuclease/exonuclease/phosphatase"/>
    <property type="match status" value="1"/>
</dbReference>
<comment type="caution">
    <text evidence="9">The sequence shown here is derived from an EMBL/GenBank/DDBJ whole genome shotgun (WGS) entry which is preliminary data.</text>
</comment>
<dbReference type="Pfam" id="PF03372">
    <property type="entry name" value="Exo_endo_phos"/>
    <property type="match status" value="1"/>
</dbReference>
<dbReference type="InterPro" id="IPR004808">
    <property type="entry name" value="AP_endonuc_1"/>
</dbReference>
<dbReference type="AlphaFoldDB" id="A0A1F6CP56"/>
<dbReference type="NCBIfam" id="TIGR00195">
    <property type="entry name" value="exoDNase_III"/>
    <property type="match status" value="1"/>
</dbReference>
<evidence type="ECO:0000256" key="5">
    <source>
        <dbReference type="PIRSR" id="PIRSR604808-1"/>
    </source>
</evidence>